<feature type="domain" description="Sulfatase-modifying factor enzyme-like" evidence="1">
    <location>
        <begin position="29"/>
        <end position="175"/>
    </location>
</feature>
<proteinExistence type="predicted"/>
<dbReference type="EMBL" id="VRTY01000041">
    <property type="protein sequence ID" value="TXK45756.1"/>
    <property type="molecule type" value="Genomic_DNA"/>
</dbReference>
<evidence type="ECO:0000259" key="1">
    <source>
        <dbReference type="Pfam" id="PF03781"/>
    </source>
</evidence>
<accession>A0A5C8KA78</accession>
<dbReference type="InterPro" id="IPR051043">
    <property type="entry name" value="Sulfatase_Mod_Factor_Kinase"/>
</dbReference>
<gene>
    <name evidence="2" type="ORF">FVR03_12100</name>
</gene>
<dbReference type="OrthoDB" id="979507at2"/>
<dbReference type="Pfam" id="PF03781">
    <property type="entry name" value="FGE-sulfatase"/>
    <property type="match status" value="1"/>
</dbReference>
<dbReference type="SUPFAM" id="SSF56436">
    <property type="entry name" value="C-type lectin-like"/>
    <property type="match status" value="1"/>
</dbReference>
<dbReference type="InterPro" id="IPR005532">
    <property type="entry name" value="SUMF_dom"/>
</dbReference>
<dbReference type="AlphaFoldDB" id="A0A5C8KA78"/>
<dbReference type="PANTHER" id="PTHR23150">
    <property type="entry name" value="SULFATASE MODIFYING FACTOR 1, 2"/>
    <property type="match status" value="1"/>
</dbReference>
<evidence type="ECO:0000313" key="2">
    <source>
        <dbReference type="EMBL" id="TXK45756.1"/>
    </source>
</evidence>
<dbReference type="PANTHER" id="PTHR23150:SF19">
    <property type="entry name" value="FORMYLGLYCINE-GENERATING ENZYME"/>
    <property type="match status" value="1"/>
</dbReference>
<dbReference type="InterPro" id="IPR016187">
    <property type="entry name" value="CTDL_fold"/>
</dbReference>
<sequence length="326" mass="37701">MIQELIYTLFLLFPAAASTDMPKTALPTPPGTVYLEKNLFVDRAEITNMHWNGYLHALKRDSTREAYLQALPDTSLWDSVDNTGNLKKNYLRSIRFRYYPVVGITYEQAVAFSSWRSVVSTESYNKYNNRSLTQRNVKERYKVIFTWRLPSVEEWEKAAAGGLDPETYPYGLKVKNFFTSVNPNHQIIDSLGYARPELRKELKYHLRYNPYPNFNCINSFGKGFRYGFFQPHHTPIFFDNHRPLTANRPNKLQIYDAVGNVAEMTSIKGIAKGGSWAHLMQYATIKQTQKYDQPKVWLGLRGICEVTKERVSDETAKLLASPDRLN</sequence>
<evidence type="ECO:0000313" key="3">
    <source>
        <dbReference type="Proteomes" id="UP000321926"/>
    </source>
</evidence>
<protein>
    <submittedName>
        <fullName evidence="2">SUMF1/EgtB/PvdO family nonheme iron enzyme</fullName>
    </submittedName>
</protein>
<dbReference type="Gene3D" id="3.90.1580.10">
    <property type="entry name" value="paralog of FGE (formylglycine-generating enzyme)"/>
    <property type="match status" value="1"/>
</dbReference>
<dbReference type="GO" id="GO:0120147">
    <property type="term" value="F:formylglycine-generating oxidase activity"/>
    <property type="evidence" value="ECO:0007669"/>
    <property type="project" value="TreeGrafter"/>
</dbReference>
<comment type="caution">
    <text evidence="2">The sequence shown here is derived from an EMBL/GenBank/DDBJ whole genome shotgun (WGS) entry which is preliminary data.</text>
</comment>
<name>A0A5C8KA78_9BACT</name>
<dbReference type="InterPro" id="IPR042095">
    <property type="entry name" value="SUMF_sf"/>
</dbReference>
<dbReference type="Proteomes" id="UP000321926">
    <property type="component" value="Unassembled WGS sequence"/>
</dbReference>
<organism evidence="2 3">
    <name type="scientific">Pontibacter qinzhouensis</name>
    <dbReference type="NCBI Taxonomy" id="2603253"/>
    <lineage>
        <taxon>Bacteria</taxon>
        <taxon>Pseudomonadati</taxon>
        <taxon>Bacteroidota</taxon>
        <taxon>Cytophagia</taxon>
        <taxon>Cytophagales</taxon>
        <taxon>Hymenobacteraceae</taxon>
        <taxon>Pontibacter</taxon>
    </lineage>
</organism>
<reference evidence="2 3" key="1">
    <citation type="submission" date="2019-08" db="EMBL/GenBank/DDBJ databases">
        <authorList>
            <person name="Shi S."/>
        </authorList>
    </citation>
    <scope>NUCLEOTIDE SEQUENCE [LARGE SCALE GENOMIC DNA]</scope>
    <source>
        <strain evidence="2 3">GY10130</strain>
    </source>
</reference>
<keyword evidence="3" id="KW-1185">Reference proteome</keyword>
<dbReference type="RefSeq" id="WP_147922011.1">
    <property type="nucleotide sequence ID" value="NZ_VRTY01000041.1"/>
</dbReference>